<evidence type="ECO:0000313" key="2">
    <source>
        <dbReference type="Proteomes" id="UP000790709"/>
    </source>
</evidence>
<keyword evidence="2" id="KW-1185">Reference proteome</keyword>
<name>A0ACB8BSL2_9AGAM</name>
<proteinExistence type="predicted"/>
<gene>
    <name evidence="1" type="ORF">BV22DRAFT_1117479</name>
</gene>
<protein>
    <submittedName>
        <fullName evidence="1">Uncharacterized protein</fullName>
    </submittedName>
</protein>
<evidence type="ECO:0000313" key="1">
    <source>
        <dbReference type="EMBL" id="KAH7928634.1"/>
    </source>
</evidence>
<sequence>MVLSRLEKGEQFIRIRTRSDGLEAWMMTGIVGQWGQRTNGLRVNVWDASGRRKKQLSRFMDSRRDRGTICGYTRKLATYYFKDTCPTEQDLAFGIVMAPQAAIPKPTVLSQDHQKIQNYGTKQLTAFALAYDTRYDLAFLRRHDQFRHGPWSMRGANAHSNDLERVRCSNCSVYTAMPVIADQMGPSALSKWNEMANHNHVLKI</sequence>
<reference evidence="1" key="1">
    <citation type="journal article" date="2021" name="New Phytol.">
        <title>Evolutionary innovations through gain and loss of genes in the ectomycorrhizal Boletales.</title>
        <authorList>
            <person name="Wu G."/>
            <person name="Miyauchi S."/>
            <person name="Morin E."/>
            <person name="Kuo A."/>
            <person name="Drula E."/>
            <person name="Varga T."/>
            <person name="Kohler A."/>
            <person name="Feng B."/>
            <person name="Cao Y."/>
            <person name="Lipzen A."/>
            <person name="Daum C."/>
            <person name="Hundley H."/>
            <person name="Pangilinan J."/>
            <person name="Johnson J."/>
            <person name="Barry K."/>
            <person name="LaButti K."/>
            <person name="Ng V."/>
            <person name="Ahrendt S."/>
            <person name="Min B."/>
            <person name="Choi I.G."/>
            <person name="Park H."/>
            <person name="Plett J.M."/>
            <person name="Magnuson J."/>
            <person name="Spatafora J.W."/>
            <person name="Nagy L.G."/>
            <person name="Henrissat B."/>
            <person name="Grigoriev I.V."/>
            <person name="Yang Z.L."/>
            <person name="Xu J."/>
            <person name="Martin F.M."/>
        </authorList>
    </citation>
    <scope>NUCLEOTIDE SEQUENCE</scope>
    <source>
        <strain evidence="1">KUC20120723A-06</strain>
    </source>
</reference>
<dbReference type="Proteomes" id="UP000790709">
    <property type="component" value="Unassembled WGS sequence"/>
</dbReference>
<dbReference type="EMBL" id="MU266351">
    <property type="protein sequence ID" value="KAH7928634.1"/>
    <property type="molecule type" value="Genomic_DNA"/>
</dbReference>
<accession>A0ACB8BSL2</accession>
<organism evidence="1 2">
    <name type="scientific">Leucogyrophana mollusca</name>
    <dbReference type="NCBI Taxonomy" id="85980"/>
    <lineage>
        <taxon>Eukaryota</taxon>
        <taxon>Fungi</taxon>
        <taxon>Dikarya</taxon>
        <taxon>Basidiomycota</taxon>
        <taxon>Agaricomycotina</taxon>
        <taxon>Agaricomycetes</taxon>
        <taxon>Agaricomycetidae</taxon>
        <taxon>Boletales</taxon>
        <taxon>Boletales incertae sedis</taxon>
        <taxon>Leucogyrophana</taxon>
    </lineage>
</organism>
<comment type="caution">
    <text evidence="1">The sequence shown here is derived from an EMBL/GenBank/DDBJ whole genome shotgun (WGS) entry which is preliminary data.</text>
</comment>